<reference evidence="3" key="1">
    <citation type="journal article" date="2022" name="ISME J.">
        <title>Identification of active gaseous-alkane degraders at natural gas seeps.</title>
        <authorList>
            <person name="Farhan Ul Haque M."/>
            <person name="Hernandez M."/>
            <person name="Crombie A.T."/>
            <person name="Murrell J.C."/>
        </authorList>
    </citation>
    <scope>NUCLEOTIDE SEQUENCE</scope>
    <source>
        <strain evidence="3">PC2</strain>
    </source>
</reference>
<organism evidence="3 4">
    <name type="scientific">Candidatus Rhodoblastus alkanivorans</name>
    <dbReference type="NCBI Taxonomy" id="2954117"/>
    <lineage>
        <taxon>Bacteria</taxon>
        <taxon>Pseudomonadati</taxon>
        <taxon>Pseudomonadota</taxon>
        <taxon>Alphaproteobacteria</taxon>
        <taxon>Hyphomicrobiales</taxon>
        <taxon>Rhodoblastaceae</taxon>
        <taxon>Rhodoblastus</taxon>
    </lineage>
</organism>
<feature type="signal peptide" evidence="2">
    <location>
        <begin position="1"/>
        <end position="20"/>
    </location>
</feature>
<keyword evidence="2" id="KW-0732">Signal</keyword>
<evidence type="ECO:0000313" key="3">
    <source>
        <dbReference type="EMBL" id="MCI4684752.1"/>
    </source>
</evidence>
<feature type="coiled-coil region" evidence="1">
    <location>
        <begin position="39"/>
        <end position="89"/>
    </location>
</feature>
<evidence type="ECO:0000256" key="1">
    <source>
        <dbReference type="SAM" id="Coils"/>
    </source>
</evidence>
<accession>A0ABS9ZC84</accession>
<evidence type="ECO:0000256" key="2">
    <source>
        <dbReference type="SAM" id="SignalP"/>
    </source>
</evidence>
<keyword evidence="1" id="KW-0175">Coiled coil</keyword>
<feature type="chain" id="PRO_5046899749" evidence="2">
    <location>
        <begin position="21"/>
        <end position="100"/>
    </location>
</feature>
<proteinExistence type="predicted"/>
<dbReference type="Proteomes" id="UP001139104">
    <property type="component" value="Unassembled WGS sequence"/>
</dbReference>
<evidence type="ECO:0000313" key="4">
    <source>
        <dbReference type="Proteomes" id="UP001139104"/>
    </source>
</evidence>
<gene>
    <name evidence="3" type="ORF">K2U94_18600</name>
</gene>
<keyword evidence="4" id="KW-1185">Reference proteome</keyword>
<dbReference type="EMBL" id="JAIVFP010000001">
    <property type="protein sequence ID" value="MCI4684752.1"/>
    <property type="molecule type" value="Genomic_DNA"/>
</dbReference>
<dbReference type="RefSeq" id="WP_243068634.1">
    <property type="nucleotide sequence ID" value="NZ_JAIVFK010000005.1"/>
</dbReference>
<protein>
    <submittedName>
        <fullName evidence="3">Uncharacterized protein</fullName>
    </submittedName>
</protein>
<comment type="caution">
    <text evidence="3">The sequence shown here is derived from an EMBL/GenBank/DDBJ whole genome shotgun (WGS) entry which is preliminary data.</text>
</comment>
<name>A0ABS9ZC84_9HYPH</name>
<sequence>MFRAIMMVLCLHALVAPAYACDSPATCKAEADAAEAAYEANLNALVAREQSEAAEAEAEARFRDIEANQRRLEAEQAEQAARLRKLRQEQELNEIAGPRW</sequence>